<dbReference type="RefSeq" id="XP_005783137.1">
    <property type="nucleotide sequence ID" value="XM_005783080.1"/>
</dbReference>
<dbReference type="GeneID" id="17275981"/>
<proteinExistence type="predicted"/>
<protein>
    <recommendedName>
        <fullName evidence="6">Transmembrane protein</fullName>
    </recommendedName>
</protein>
<dbReference type="PaxDb" id="2903-EOD30708"/>
<sequence length="729" mass="80669">MARVQPGGEWWQEGEDRQEPLEVHLDRADRAQEGAAFAAPVRGGVGGDADGVTRGDTLEQLDGLLNEVAKGFDGWDGDGAFSSGRSARRRRSNRVQPAAAFSGDHADPAVDAKEEEHAALKREKEAADRDRARRSAVRRRSASGVFADGDANGAVSLRGYVVSITAGGRCGGWCCTSTLALVYFAFAEWMADTALLHLLVVYLPLLLVHSLSLVHAVVTSSTAFTEGRRISADLSATSGNISTVGSSITEWKTRDTLNSNYADNYLVAGYYFFGGLPELANFYYSGFSGAWPSMRYVYSATVPAPFVHAYAEVHSGGQRNKIGFARNLLAEWDIDVSSPKELIEGRSRVAETFRALISELKRLQNDTTARTAPSTRLPVRLGESQWRQRVRDRSASDARRLRLRRVAASVAHTLLQVLTFLPMGSSEYVATVAISGTNAVMPTVKFAKYDNPLHTRIHMTVGFFLGRMLTLGTVFLAYYGCFTGADVIVPKKPLQDHFAQTLLLLVLIEFVLLKLVVLPLLLRRPKGEIYLKVIHLVYFQSLFWMLMPFLPWASALMCLCFLGDLSLAPQQHRKSTPFTFPPPFFLLRFCSKAAAGTSTATQARIFLRNFHVAFLVFGLLFMGIWVFQGTMTHLSIARDGTAVTGPFCNPDFQADPVPMMLLFVYVLYKEKGERGFRGAVLQEYAAVQASSLKMQMGAQQVRLTKLKRENDRLKEQVKQQVNQMLADEP</sequence>
<evidence type="ECO:0000313" key="5">
    <source>
        <dbReference type="Proteomes" id="UP000013827"/>
    </source>
</evidence>
<reference evidence="5" key="1">
    <citation type="journal article" date="2013" name="Nature">
        <title>Pan genome of the phytoplankton Emiliania underpins its global distribution.</title>
        <authorList>
            <person name="Read B.A."/>
            <person name="Kegel J."/>
            <person name="Klute M.J."/>
            <person name="Kuo A."/>
            <person name="Lefebvre S.C."/>
            <person name="Maumus F."/>
            <person name="Mayer C."/>
            <person name="Miller J."/>
            <person name="Monier A."/>
            <person name="Salamov A."/>
            <person name="Young J."/>
            <person name="Aguilar M."/>
            <person name="Claverie J.M."/>
            <person name="Frickenhaus S."/>
            <person name="Gonzalez K."/>
            <person name="Herman E.K."/>
            <person name="Lin Y.C."/>
            <person name="Napier J."/>
            <person name="Ogata H."/>
            <person name="Sarno A.F."/>
            <person name="Shmutz J."/>
            <person name="Schroeder D."/>
            <person name="de Vargas C."/>
            <person name="Verret F."/>
            <person name="von Dassow P."/>
            <person name="Valentin K."/>
            <person name="Van de Peer Y."/>
            <person name="Wheeler G."/>
            <person name="Dacks J.B."/>
            <person name="Delwiche C.F."/>
            <person name="Dyhrman S.T."/>
            <person name="Glockner G."/>
            <person name="John U."/>
            <person name="Richards T."/>
            <person name="Worden A.Z."/>
            <person name="Zhang X."/>
            <person name="Grigoriev I.V."/>
            <person name="Allen A.E."/>
            <person name="Bidle K."/>
            <person name="Borodovsky M."/>
            <person name="Bowler C."/>
            <person name="Brownlee C."/>
            <person name="Cock J.M."/>
            <person name="Elias M."/>
            <person name="Gladyshev V.N."/>
            <person name="Groth M."/>
            <person name="Guda C."/>
            <person name="Hadaegh A."/>
            <person name="Iglesias-Rodriguez M.D."/>
            <person name="Jenkins J."/>
            <person name="Jones B.M."/>
            <person name="Lawson T."/>
            <person name="Leese F."/>
            <person name="Lindquist E."/>
            <person name="Lobanov A."/>
            <person name="Lomsadze A."/>
            <person name="Malik S.B."/>
            <person name="Marsh M.E."/>
            <person name="Mackinder L."/>
            <person name="Mock T."/>
            <person name="Mueller-Roeber B."/>
            <person name="Pagarete A."/>
            <person name="Parker M."/>
            <person name="Probert I."/>
            <person name="Quesneville H."/>
            <person name="Raines C."/>
            <person name="Rensing S.A."/>
            <person name="Riano-Pachon D.M."/>
            <person name="Richier S."/>
            <person name="Rokitta S."/>
            <person name="Shiraiwa Y."/>
            <person name="Soanes D.M."/>
            <person name="van der Giezen M."/>
            <person name="Wahlund T.M."/>
            <person name="Williams B."/>
            <person name="Wilson W."/>
            <person name="Wolfe G."/>
            <person name="Wurch L.L."/>
        </authorList>
    </citation>
    <scope>NUCLEOTIDE SEQUENCE</scope>
</reference>
<feature type="transmembrane region" description="Helical" evidence="3">
    <location>
        <begin position="195"/>
        <end position="218"/>
    </location>
</feature>
<feature type="transmembrane region" description="Helical" evidence="3">
    <location>
        <begin position="459"/>
        <end position="479"/>
    </location>
</feature>
<keyword evidence="3" id="KW-0472">Membrane</keyword>
<feature type="compositionally biased region" description="Basic and acidic residues" evidence="2">
    <location>
        <begin position="104"/>
        <end position="133"/>
    </location>
</feature>
<feature type="transmembrane region" description="Helical" evidence="3">
    <location>
        <begin position="529"/>
        <end position="546"/>
    </location>
</feature>
<feature type="transmembrane region" description="Helical" evidence="3">
    <location>
        <begin position="612"/>
        <end position="632"/>
    </location>
</feature>
<accession>A0A0D3K4M3</accession>
<organism evidence="4 5">
    <name type="scientific">Emiliania huxleyi (strain CCMP1516)</name>
    <dbReference type="NCBI Taxonomy" id="280463"/>
    <lineage>
        <taxon>Eukaryota</taxon>
        <taxon>Haptista</taxon>
        <taxon>Haptophyta</taxon>
        <taxon>Prymnesiophyceae</taxon>
        <taxon>Isochrysidales</taxon>
        <taxon>Noelaerhabdaceae</taxon>
        <taxon>Emiliania</taxon>
    </lineage>
</organism>
<dbReference type="KEGG" id="ehx:EMIHUDRAFT_232514"/>
<dbReference type="AlphaFoldDB" id="A0A0D3K4M3"/>
<dbReference type="HOGENOM" id="CLU_380125_0_0_1"/>
<keyword evidence="3" id="KW-1133">Transmembrane helix</keyword>
<dbReference type="EnsemblProtists" id="EOD30708">
    <property type="protein sequence ID" value="EOD30708"/>
    <property type="gene ID" value="EMIHUDRAFT_232514"/>
</dbReference>
<feature type="region of interest" description="Disordered" evidence="2">
    <location>
        <begin position="82"/>
        <end position="135"/>
    </location>
</feature>
<feature type="region of interest" description="Disordered" evidence="2">
    <location>
        <begin position="35"/>
        <end position="54"/>
    </location>
</feature>
<feature type="transmembrane region" description="Helical" evidence="3">
    <location>
        <begin position="499"/>
        <end position="522"/>
    </location>
</feature>
<evidence type="ECO:0000256" key="1">
    <source>
        <dbReference type="SAM" id="Coils"/>
    </source>
</evidence>
<evidence type="ECO:0000313" key="4">
    <source>
        <dbReference type="EnsemblProtists" id="EOD30708"/>
    </source>
</evidence>
<dbReference type="Proteomes" id="UP000013827">
    <property type="component" value="Unassembled WGS sequence"/>
</dbReference>
<reference evidence="4" key="2">
    <citation type="submission" date="2024-10" db="UniProtKB">
        <authorList>
            <consortium name="EnsemblProtists"/>
        </authorList>
    </citation>
    <scope>IDENTIFICATION</scope>
</reference>
<feature type="coiled-coil region" evidence="1">
    <location>
        <begin position="696"/>
        <end position="723"/>
    </location>
</feature>
<keyword evidence="1" id="KW-0175">Coiled coil</keyword>
<keyword evidence="5" id="KW-1185">Reference proteome</keyword>
<evidence type="ECO:0000256" key="2">
    <source>
        <dbReference type="SAM" id="MobiDB-lite"/>
    </source>
</evidence>
<feature type="transmembrane region" description="Helical" evidence="3">
    <location>
        <begin position="170"/>
        <end position="189"/>
    </location>
</feature>
<evidence type="ECO:0008006" key="6">
    <source>
        <dbReference type="Google" id="ProtNLM"/>
    </source>
</evidence>
<evidence type="ECO:0000256" key="3">
    <source>
        <dbReference type="SAM" id="Phobius"/>
    </source>
</evidence>
<keyword evidence="3" id="KW-0812">Transmembrane</keyword>
<name>A0A0D3K4M3_EMIH1</name>